<dbReference type="InterPro" id="IPR001077">
    <property type="entry name" value="COMT_C"/>
</dbReference>
<keyword evidence="3" id="KW-0949">S-adenosyl-L-methionine</keyword>
<dbReference type="Proteomes" id="UP000214365">
    <property type="component" value="Unassembled WGS sequence"/>
</dbReference>
<dbReference type="Gene3D" id="3.40.50.150">
    <property type="entry name" value="Vaccinia Virus protein VP39"/>
    <property type="match status" value="1"/>
</dbReference>
<dbReference type="InterPro" id="IPR016461">
    <property type="entry name" value="COMT-like"/>
</dbReference>
<comment type="caution">
    <text evidence="6">The sequence shown here is derived from an EMBL/GenBank/DDBJ whole genome shotgun (WGS) entry which is preliminary data.</text>
</comment>
<name>A0A1Q5Q9R8_TALAT</name>
<dbReference type="PROSITE" id="PS51683">
    <property type="entry name" value="SAM_OMT_II"/>
    <property type="match status" value="1"/>
</dbReference>
<dbReference type="EMBL" id="LFMY01000002">
    <property type="protein sequence ID" value="OKL62670.1"/>
    <property type="molecule type" value="Genomic_DNA"/>
</dbReference>
<feature type="compositionally biased region" description="Basic and acidic residues" evidence="4">
    <location>
        <begin position="16"/>
        <end position="25"/>
    </location>
</feature>
<reference evidence="6 7" key="1">
    <citation type="submission" date="2015-06" db="EMBL/GenBank/DDBJ databases">
        <title>Talaromyces atroroseus IBT 11181 draft genome.</title>
        <authorList>
            <person name="Rasmussen K.B."/>
            <person name="Rasmussen S."/>
            <person name="Petersen B."/>
            <person name="Sicheritz-Ponten T."/>
            <person name="Mortensen U.H."/>
            <person name="Thrane U."/>
        </authorList>
    </citation>
    <scope>NUCLEOTIDE SEQUENCE [LARGE SCALE GENOMIC DNA]</scope>
    <source>
        <strain evidence="6 7">IBT 11181</strain>
    </source>
</reference>
<dbReference type="PANTHER" id="PTHR43712">
    <property type="entry name" value="PUTATIVE (AFU_ORTHOLOGUE AFUA_4G14580)-RELATED"/>
    <property type="match status" value="1"/>
</dbReference>
<dbReference type="InterPro" id="IPR036388">
    <property type="entry name" value="WH-like_DNA-bd_sf"/>
</dbReference>
<protein>
    <recommendedName>
        <fullName evidence="5">O-methyltransferase C-terminal domain-containing protein</fullName>
    </recommendedName>
</protein>
<gene>
    <name evidence="6" type="ORF">UA08_01176</name>
</gene>
<accession>A0A1Q5Q9R8</accession>
<keyword evidence="1" id="KW-0489">Methyltransferase</keyword>
<dbReference type="GO" id="GO:0008171">
    <property type="term" value="F:O-methyltransferase activity"/>
    <property type="evidence" value="ECO:0007669"/>
    <property type="project" value="InterPro"/>
</dbReference>
<keyword evidence="7" id="KW-1185">Reference proteome</keyword>
<dbReference type="SUPFAM" id="SSF46785">
    <property type="entry name" value="Winged helix' DNA-binding domain"/>
    <property type="match status" value="1"/>
</dbReference>
<dbReference type="InterPro" id="IPR036390">
    <property type="entry name" value="WH_DNA-bd_sf"/>
</dbReference>
<sequence length="450" mass="50609">MSESYNPDEFPVTGSSHKDRTRVPETTKLESLKDDVVRNVSIVSDYLQKNGLPQPSFERNAPLTFIPPRSPSHIQQARQDLMEAALKLFQLASGPIEYIPNLALGYHYLACLRWLTYFNIFKKVPLEGNIHYAQLAESASVSEVQLKSISRMAMTNNLFHEPEPNHVAHTPISALLATDHLMHEWARFMTERSALCASKMLEASITWPQSLAKNHTGFNIAQDTTLTFFEWLDKEPKESERFAQYMQMIRSTEGLGLEHLISGFDWASLGTGTVVDVGGSSGSVSIELAKAFTNLTFVVQDLPQNIEAASTSLPKDFPCLAKRITFQGHDFFKEQTVKGADAYLLRMILHDWQPEDCVRILRRILPAMKKTSKIIIMDVVLPKPGSVPAVQESLLRARDITMLQSFNSTERDIDDWHALLGDTDKKLKIINVVHPVGSWMAVLEVGLESM</sequence>
<feature type="domain" description="O-methyltransferase C-terminal" evidence="5">
    <location>
        <begin position="228"/>
        <end position="421"/>
    </location>
</feature>
<proteinExistence type="predicted"/>
<dbReference type="SUPFAM" id="SSF53335">
    <property type="entry name" value="S-adenosyl-L-methionine-dependent methyltransferases"/>
    <property type="match status" value="1"/>
</dbReference>
<evidence type="ECO:0000259" key="5">
    <source>
        <dbReference type="Pfam" id="PF00891"/>
    </source>
</evidence>
<dbReference type="GO" id="GO:0032259">
    <property type="term" value="P:methylation"/>
    <property type="evidence" value="ECO:0007669"/>
    <property type="project" value="UniProtKB-KW"/>
</dbReference>
<dbReference type="OrthoDB" id="1606438at2759"/>
<feature type="region of interest" description="Disordered" evidence="4">
    <location>
        <begin position="1"/>
        <end position="25"/>
    </location>
</feature>
<evidence type="ECO:0000313" key="7">
    <source>
        <dbReference type="Proteomes" id="UP000214365"/>
    </source>
</evidence>
<evidence type="ECO:0000313" key="6">
    <source>
        <dbReference type="EMBL" id="OKL62670.1"/>
    </source>
</evidence>
<evidence type="ECO:0000256" key="2">
    <source>
        <dbReference type="ARBA" id="ARBA00022679"/>
    </source>
</evidence>
<dbReference type="PANTHER" id="PTHR43712:SF19">
    <property type="entry name" value="DUAL O-METHYLTRANSFERASE_FAD-DEPENDENT MONOOXYGENASE ELCB"/>
    <property type="match status" value="1"/>
</dbReference>
<keyword evidence="2" id="KW-0808">Transferase</keyword>
<dbReference type="Pfam" id="PF00891">
    <property type="entry name" value="Methyltransf_2"/>
    <property type="match status" value="1"/>
</dbReference>
<dbReference type="InterPro" id="IPR029063">
    <property type="entry name" value="SAM-dependent_MTases_sf"/>
</dbReference>
<evidence type="ECO:0000256" key="3">
    <source>
        <dbReference type="ARBA" id="ARBA00022691"/>
    </source>
</evidence>
<dbReference type="AlphaFoldDB" id="A0A1Q5Q9R8"/>
<organism evidence="6 7">
    <name type="scientific">Talaromyces atroroseus</name>
    <dbReference type="NCBI Taxonomy" id="1441469"/>
    <lineage>
        <taxon>Eukaryota</taxon>
        <taxon>Fungi</taxon>
        <taxon>Dikarya</taxon>
        <taxon>Ascomycota</taxon>
        <taxon>Pezizomycotina</taxon>
        <taxon>Eurotiomycetes</taxon>
        <taxon>Eurotiomycetidae</taxon>
        <taxon>Eurotiales</taxon>
        <taxon>Trichocomaceae</taxon>
        <taxon>Talaromyces</taxon>
        <taxon>Talaromyces sect. Trachyspermi</taxon>
    </lineage>
</organism>
<dbReference type="Gene3D" id="1.10.10.10">
    <property type="entry name" value="Winged helix-like DNA-binding domain superfamily/Winged helix DNA-binding domain"/>
    <property type="match status" value="1"/>
</dbReference>
<dbReference type="GeneID" id="31000931"/>
<dbReference type="RefSeq" id="XP_020122791.1">
    <property type="nucleotide sequence ID" value="XM_020261291.1"/>
</dbReference>
<evidence type="ECO:0000256" key="1">
    <source>
        <dbReference type="ARBA" id="ARBA00022603"/>
    </source>
</evidence>
<evidence type="ECO:0000256" key="4">
    <source>
        <dbReference type="SAM" id="MobiDB-lite"/>
    </source>
</evidence>